<name>A0A918MM63_9RHOB</name>
<keyword evidence="1" id="KW-0547">Nucleotide-binding</keyword>
<keyword evidence="2 6" id="KW-0378">Hydrolase</keyword>
<dbReference type="PANTHER" id="PTHR43309">
    <property type="entry name" value="5-OXOPROLINASE SUBUNIT C"/>
    <property type="match status" value="1"/>
</dbReference>
<protein>
    <submittedName>
        <fullName evidence="6">Allophanate hydrolase</fullName>
    </submittedName>
</protein>
<dbReference type="RefSeq" id="WP_189634215.1">
    <property type="nucleotide sequence ID" value="NZ_BMYQ01000007.1"/>
</dbReference>
<dbReference type="GO" id="GO:0005524">
    <property type="term" value="F:ATP binding"/>
    <property type="evidence" value="ECO:0007669"/>
    <property type="project" value="UniProtKB-KW"/>
</dbReference>
<feature type="domain" description="Carboxyltransferase" evidence="4">
    <location>
        <begin position="4"/>
        <end position="196"/>
    </location>
</feature>
<dbReference type="Gene3D" id="3.30.1360.40">
    <property type="match status" value="1"/>
</dbReference>
<evidence type="ECO:0000256" key="3">
    <source>
        <dbReference type="ARBA" id="ARBA00022840"/>
    </source>
</evidence>
<dbReference type="PANTHER" id="PTHR43309:SF3">
    <property type="entry name" value="5-OXOPROLINASE SUBUNIT C"/>
    <property type="match status" value="1"/>
</dbReference>
<evidence type="ECO:0000259" key="4">
    <source>
        <dbReference type="SMART" id="SM00796"/>
    </source>
</evidence>
<dbReference type="EMBL" id="BMYQ01000007">
    <property type="protein sequence ID" value="GGW35491.1"/>
    <property type="molecule type" value="Genomic_DNA"/>
</dbReference>
<evidence type="ECO:0000256" key="1">
    <source>
        <dbReference type="ARBA" id="ARBA00022741"/>
    </source>
</evidence>
<dbReference type="SUPFAM" id="SSF160467">
    <property type="entry name" value="PH0987 N-terminal domain-like"/>
    <property type="match status" value="1"/>
</dbReference>
<evidence type="ECO:0000256" key="2">
    <source>
        <dbReference type="ARBA" id="ARBA00022801"/>
    </source>
</evidence>
<sequence>MTPPRFLPVGPRTVLVELPDLAATQAVFRALTQPPLDGIAEIIPAARTLLIRTEVGVPADGALAARIVARHPATPGATGPGGAEIEIPLRYDGPDLPEVARHMGLTEAEVIAAHQAATWQVAFCGFAPGFAYMTCDDLRFDLPRRSSPRTRIPAGSVALAGRFGGIYPQETPGGWQIIGTTEVPMWDLTRDPPALLQPGATVRFVARNEARRPVTPPRPANPTPGIRVEEAAFPLLFQDLGRTGQGGQGVSTSGALDRGALRRANRAVGNPAGAAALEITLGPTRFRAERPLTAVLTGAVEGAHLTTSDGPVPLLPGQPFAMDAGDGLVLPPPLRGMRAYLALRGGFAVTPVLGSAATDTLAHIGPPTLRAGDGVGAGLNPAGSVIAYPEAAPALPMAGEEVLLPVTLGPRTDWFPPEVVAQFLAQIWRVTPQSSRVGIRLEGDLPLLRADAAELSSEGTERGALQVPHSGQPVLFLADHPLTGGYPVIATLHPDALDLAGQVPPGARLRFVADRAFAPILPTPPDPSLP</sequence>
<dbReference type="GO" id="GO:0016787">
    <property type="term" value="F:hydrolase activity"/>
    <property type="evidence" value="ECO:0007669"/>
    <property type="project" value="UniProtKB-KW"/>
</dbReference>
<gene>
    <name evidence="6" type="ORF">GCM10011452_25060</name>
</gene>
<dbReference type="SMART" id="SM00796">
    <property type="entry name" value="AHS1"/>
    <property type="match status" value="1"/>
</dbReference>
<dbReference type="InterPro" id="IPR003833">
    <property type="entry name" value="CT_C_D"/>
</dbReference>
<dbReference type="Gene3D" id="2.40.100.10">
    <property type="entry name" value="Cyclophilin-like"/>
    <property type="match status" value="2"/>
</dbReference>
<dbReference type="SMART" id="SM00797">
    <property type="entry name" value="AHS2"/>
    <property type="match status" value="1"/>
</dbReference>
<dbReference type="InterPro" id="IPR052708">
    <property type="entry name" value="PxpC"/>
</dbReference>
<keyword evidence="7" id="KW-1185">Reference proteome</keyword>
<dbReference type="InterPro" id="IPR003778">
    <property type="entry name" value="CT_A_B"/>
</dbReference>
<dbReference type="Proteomes" id="UP000628984">
    <property type="component" value="Unassembled WGS sequence"/>
</dbReference>
<proteinExistence type="predicted"/>
<keyword evidence="3" id="KW-0067">ATP-binding</keyword>
<dbReference type="Pfam" id="PF02626">
    <property type="entry name" value="CT_A_B"/>
    <property type="match status" value="1"/>
</dbReference>
<organism evidence="6 7">
    <name type="scientific">Gemmobacter lanyuensis</name>
    <dbReference type="NCBI Taxonomy" id="1054497"/>
    <lineage>
        <taxon>Bacteria</taxon>
        <taxon>Pseudomonadati</taxon>
        <taxon>Pseudomonadota</taxon>
        <taxon>Alphaproteobacteria</taxon>
        <taxon>Rhodobacterales</taxon>
        <taxon>Paracoccaceae</taxon>
        <taxon>Gemmobacter</taxon>
    </lineage>
</organism>
<dbReference type="Pfam" id="PF02682">
    <property type="entry name" value="CT_C_D"/>
    <property type="match status" value="1"/>
</dbReference>
<feature type="domain" description="Carboxyltransferase" evidence="5">
    <location>
        <begin position="247"/>
        <end position="529"/>
    </location>
</feature>
<accession>A0A918MM63</accession>
<reference evidence="6" key="2">
    <citation type="submission" date="2020-09" db="EMBL/GenBank/DDBJ databases">
        <authorList>
            <person name="Sun Q."/>
            <person name="Kim S."/>
        </authorList>
    </citation>
    <scope>NUCLEOTIDE SEQUENCE</scope>
    <source>
        <strain evidence="6">KCTC 23714</strain>
    </source>
</reference>
<reference evidence="6" key="1">
    <citation type="journal article" date="2014" name="Int. J. Syst. Evol. Microbiol.">
        <title>Complete genome sequence of Corynebacterium casei LMG S-19264T (=DSM 44701T), isolated from a smear-ripened cheese.</title>
        <authorList>
            <consortium name="US DOE Joint Genome Institute (JGI-PGF)"/>
            <person name="Walter F."/>
            <person name="Albersmeier A."/>
            <person name="Kalinowski J."/>
            <person name="Ruckert C."/>
        </authorList>
    </citation>
    <scope>NUCLEOTIDE SEQUENCE</scope>
    <source>
        <strain evidence="6">KCTC 23714</strain>
    </source>
</reference>
<dbReference type="InterPro" id="IPR029000">
    <property type="entry name" value="Cyclophilin-like_dom_sf"/>
</dbReference>
<evidence type="ECO:0000313" key="7">
    <source>
        <dbReference type="Proteomes" id="UP000628984"/>
    </source>
</evidence>
<evidence type="ECO:0000313" key="6">
    <source>
        <dbReference type="EMBL" id="GGW35491.1"/>
    </source>
</evidence>
<dbReference type="SUPFAM" id="SSF50891">
    <property type="entry name" value="Cyclophilin-like"/>
    <property type="match status" value="2"/>
</dbReference>
<evidence type="ECO:0000259" key="5">
    <source>
        <dbReference type="SMART" id="SM00797"/>
    </source>
</evidence>
<dbReference type="AlphaFoldDB" id="A0A918MM63"/>
<comment type="caution">
    <text evidence="6">The sequence shown here is derived from an EMBL/GenBank/DDBJ whole genome shotgun (WGS) entry which is preliminary data.</text>
</comment>